<comment type="cofactor">
    <cofactor evidence="3">
        <name>Zn(2+)</name>
        <dbReference type="ChEBI" id="CHEBI:29105"/>
    </cofactor>
    <text evidence="3">Binds 1 divalent metal cation per subunit.</text>
</comment>
<dbReference type="EMBL" id="QYUP01000035">
    <property type="protein sequence ID" value="RJG24376.1"/>
    <property type="molecule type" value="Genomic_DNA"/>
</dbReference>
<dbReference type="PANTHER" id="PTHR10907:SF47">
    <property type="entry name" value="REGUCALCIN"/>
    <property type="match status" value="1"/>
</dbReference>
<accession>A0A418Y6Y1</accession>
<dbReference type="AlphaFoldDB" id="A0A418Y6Y1"/>
<feature type="domain" description="SMP-30/Gluconolactonase/LRE-like region" evidence="4">
    <location>
        <begin position="12"/>
        <end position="255"/>
    </location>
</feature>
<name>A0A418Y6Y1_9BURK</name>
<dbReference type="PRINTS" id="PR01790">
    <property type="entry name" value="SMP30FAMILY"/>
</dbReference>
<gene>
    <name evidence="5" type="ORF">D3872_03560</name>
</gene>
<dbReference type="Gene3D" id="2.120.10.30">
    <property type="entry name" value="TolB, C-terminal domain"/>
    <property type="match status" value="1"/>
</dbReference>
<dbReference type="PANTHER" id="PTHR10907">
    <property type="entry name" value="REGUCALCIN"/>
    <property type="match status" value="1"/>
</dbReference>
<dbReference type="GO" id="GO:0005509">
    <property type="term" value="F:calcium ion binding"/>
    <property type="evidence" value="ECO:0007669"/>
    <property type="project" value="TreeGrafter"/>
</dbReference>
<keyword evidence="3" id="KW-0862">Zinc</keyword>
<evidence type="ECO:0000313" key="5">
    <source>
        <dbReference type="EMBL" id="RJG24376.1"/>
    </source>
</evidence>
<feature type="binding site" evidence="3">
    <location>
        <position position="99"/>
    </location>
    <ligand>
        <name>substrate</name>
    </ligand>
</feature>
<comment type="similarity">
    <text evidence="1">Belongs to the SMP-30/CGR1 family.</text>
</comment>
<feature type="binding site" evidence="3">
    <location>
        <position position="14"/>
    </location>
    <ligand>
        <name>a divalent metal cation</name>
        <dbReference type="ChEBI" id="CHEBI:60240"/>
    </ligand>
</feature>
<keyword evidence="3" id="KW-0479">Metal-binding</keyword>
<comment type="caution">
    <text evidence="5">The sequence shown here is derived from an EMBL/GenBank/DDBJ whole genome shotgun (WGS) entry which is preliminary data.</text>
</comment>
<feature type="binding site" evidence="3">
    <location>
        <position position="147"/>
    </location>
    <ligand>
        <name>a divalent metal cation</name>
        <dbReference type="ChEBI" id="CHEBI:60240"/>
    </ligand>
</feature>
<feature type="active site" description="Proton donor/acceptor" evidence="2">
    <location>
        <position position="196"/>
    </location>
</feature>
<evidence type="ECO:0000256" key="3">
    <source>
        <dbReference type="PIRSR" id="PIRSR605511-2"/>
    </source>
</evidence>
<organism evidence="5 6">
    <name type="scientific">Massilia cavernae</name>
    <dbReference type="NCBI Taxonomy" id="2320864"/>
    <lineage>
        <taxon>Bacteria</taxon>
        <taxon>Pseudomonadati</taxon>
        <taxon>Pseudomonadota</taxon>
        <taxon>Betaproteobacteria</taxon>
        <taxon>Burkholderiales</taxon>
        <taxon>Oxalobacteraceae</taxon>
        <taxon>Telluria group</taxon>
        <taxon>Massilia</taxon>
    </lineage>
</organism>
<feature type="binding site" evidence="3">
    <location>
        <position position="196"/>
    </location>
    <ligand>
        <name>a divalent metal cation</name>
        <dbReference type="ChEBI" id="CHEBI:60240"/>
    </ligand>
</feature>
<evidence type="ECO:0000256" key="2">
    <source>
        <dbReference type="PIRSR" id="PIRSR605511-1"/>
    </source>
</evidence>
<evidence type="ECO:0000256" key="1">
    <source>
        <dbReference type="ARBA" id="ARBA00008853"/>
    </source>
</evidence>
<evidence type="ECO:0000259" key="4">
    <source>
        <dbReference type="Pfam" id="PF08450"/>
    </source>
</evidence>
<dbReference type="SUPFAM" id="SSF63829">
    <property type="entry name" value="Calcium-dependent phosphotriesterase"/>
    <property type="match status" value="1"/>
</dbReference>
<evidence type="ECO:0000313" key="6">
    <source>
        <dbReference type="Proteomes" id="UP000284006"/>
    </source>
</evidence>
<dbReference type="Pfam" id="PF08450">
    <property type="entry name" value="SGL"/>
    <property type="match status" value="1"/>
</dbReference>
<dbReference type="InterPro" id="IPR005511">
    <property type="entry name" value="SMP-30"/>
</dbReference>
<protein>
    <submittedName>
        <fullName evidence="5">SMP-30/gluconolactonase/LRE family protein</fullName>
    </submittedName>
</protein>
<dbReference type="GO" id="GO:0004341">
    <property type="term" value="F:gluconolactonase activity"/>
    <property type="evidence" value="ECO:0007669"/>
    <property type="project" value="TreeGrafter"/>
</dbReference>
<dbReference type="GO" id="GO:0019853">
    <property type="term" value="P:L-ascorbic acid biosynthetic process"/>
    <property type="evidence" value="ECO:0007669"/>
    <property type="project" value="TreeGrafter"/>
</dbReference>
<dbReference type="InterPro" id="IPR011042">
    <property type="entry name" value="6-blade_b-propeller_TolB-like"/>
</dbReference>
<reference evidence="5 6" key="1">
    <citation type="submission" date="2018-09" db="EMBL/GenBank/DDBJ databases">
        <authorList>
            <person name="Zhu H."/>
        </authorList>
    </citation>
    <scope>NUCLEOTIDE SEQUENCE [LARGE SCALE GENOMIC DNA]</scope>
    <source>
        <strain evidence="5 6">K1S02-61</strain>
    </source>
</reference>
<proteinExistence type="inferred from homology"/>
<dbReference type="Proteomes" id="UP000284006">
    <property type="component" value="Unassembled WGS sequence"/>
</dbReference>
<feature type="binding site" evidence="3">
    <location>
        <position position="97"/>
    </location>
    <ligand>
        <name>substrate</name>
    </ligand>
</feature>
<dbReference type="InterPro" id="IPR013658">
    <property type="entry name" value="SGL"/>
</dbReference>
<sequence>MLEMLVDARNELGEGALWCERTGRVLWTDINRSVLWAYHPASGSTQSWPMPERLGSFALTTSDDRLLLGLASRLAFFDFSSGEVTTVCEIEPGLGTRMNDGRCDRQGRFVFGTFNEAVPKEAIGGFYRLNHDLSLDRLDLPKVAIANSICFSPDGTIMYYADSPEKAIRCCDYDTETGAVSAPRVFAVLEGEGEPDGSCIDAEGYLWNAQWGGSRVVRYAPDGSIEHILAVPAVQPSCVAIGGPGMDVVYVTSARVGMELPAPQDGGLFAKAMDDIRGLPESRFRL</sequence>
<dbReference type="OrthoDB" id="9775406at2"/>
<keyword evidence="6" id="KW-1185">Reference proteome</keyword>
<dbReference type="RefSeq" id="WP_119809508.1">
    <property type="nucleotide sequence ID" value="NZ_QYUP01000035.1"/>
</dbReference>